<organism evidence="1 2">
    <name type="scientific">Coccidioides immitis (strain RS)</name>
    <name type="common">Valley fever fungus</name>
    <dbReference type="NCBI Taxonomy" id="246410"/>
    <lineage>
        <taxon>Eukaryota</taxon>
        <taxon>Fungi</taxon>
        <taxon>Dikarya</taxon>
        <taxon>Ascomycota</taxon>
        <taxon>Pezizomycotina</taxon>
        <taxon>Eurotiomycetes</taxon>
        <taxon>Eurotiomycetidae</taxon>
        <taxon>Onygenales</taxon>
        <taxon>Onygenaceae</taxon>
        <taxon>Coccidioides</taxon>
    </lineage>
</organism>
<dbReference type="KEGG" id="cim:CIMG_06090"/>
<evidence type="ECO:0000313" key="2">
    <source>
        <dbReference type="Proteomes" id="UP000001261"/>
    </source>
</evidence>
<reference evidence="2" key="1">
    <citation type="journal article" date="2009" name="Genome Res.">
        <title>Comparative genomic analyses of the human fungal pathogens Coccidioides and their relatives.</title>
        <authorList>
            <person name="Sharpton T.J."/>
            <person name="Stajich J.E."/>
            <person name="Rounsley S.D."/>
            <person name="Gardner M.J."/>
            <person name="Wortman J.R."/>
            <person name="Jordar V.S."/>
            <person name="Maiti R."/>
            <person name="Kodira C.D."/>
            <person name="Neafsey D.E."/>
            <person name="Zeng Q."/>
            <person name="Hung C.-Y."/>
            <person name="McMahan C."/>
            <person name="Muszewska A."/>
            <person name="Grynberg M."/>
            <person name="Mandel M.A."/>
            <person name="Kellner E.M."/>
            <person name="Barker B.M."/>
            <person name="Galgiani J.N."/>
            <person name="Orbach M.J."/>
            <person name="Kirkland T.N."/>
            <person name="Cole G.T."/>
            <person name="Henn M.R."/>
            <person name="Birren B.W."/>
            <person name="Taylor J.W."/>
        </authorList>
    </citation>
    <scope>NUCLEOTIDE SEQUENCE [LARGE SCALE GENOMIC DNA]</scope>
    <source>
        <strain evidence="2">RS</strain>
    </source>
</reference>
<dbReference type="RefSeq" id="XP_001242194.2">
    <property type="nucleotide sequence ID" value="XM_001242193.2"/>
</dbReference>
<dbReference type="VEuPathDB" id="FungiDB:CIMG_06090"/>
<name>J3K7E0_COCIM</name>
<gene>
    <name evidence="1" type="ORF">CIMG_06090</name>
</gene>
<sequence length="121" mass="14296">MSSNGDERNQDQPWTSHPACFLKAQVSRSSEIRTEAPFAARKTDEGWQQRLGPRETWWTSVHPPWPIRRKLGSSTGFTSYAWLLMFLSQGRQRAAPHTRKESFIVLFRTWRRPRDINARRR</sequence>
<accession>J3K7E0</accession>
<keyword evidence="2" id="KW-1185">Reference proteome</keyword>
<dbReference type="GeneID" id="4562309"/>
<dbReference type="EMBL" id="GG704912">
    <property type="protein sequence ID" value="EAS30611.3"/>
    <property type="molecule type" value="Genomic_DNA"/>
</dbReference>
<dbReference type="AlphaFoldDB" id="J3K7E0"/>
<dbReference type="Proteomes" id="UP000001261">
    <property type="component" value="Unassembled WGS sequence"/>
</dbReference>
<reference evidence="2" key="2">
    <citation type="journal article" date="2010" name="Genome Res.">
        <title>Population genomic sequencing of Coccidioides fungi reveals recent hybridization and transposon control.</title>
        <authorList>
            <person name="Neafsey D.E."/>
            <person name="Barker B.M."/>
            <person name="Sharpton T.J."/>
            <person name="Stajich J.E."/>
            <person name="Park D.J."/>
            <person name="Whiston E."/>
            <person name="Hung C.-Y."/>
            <person name="McMahan C."/>
            <person name="White J."/>
            <person name="Sykes S."/>
            <person name="Heiman D."/>
            <person name="Young S."/>
            <person name="Zeng Q."/>
            <person name="Abouelleil A."/>
            <person name="Aftuck L."/>
            <person name="Bessette D."/>
            <person name="Brown A."/>
            <person name="FitzGerald M."/>
            <person name="Lui A."/>
            <person name="Macdonald J.P."/>
            <person name="Priest M."/>
            <person name="Orbach M.J."/>
            <person name="Galgiani J.N."/>
            <person name="Kirkland T.N."/>
            <person name="Cole G.T."/>
            <person name="Birren B.W."/>
            <person name="Henn M.R."/>
            <person name="Taylor J.W."/>
            <person name="Rounsley S.D."/>
        </authorList>
    </citation>
    <scope>GENOME REANNOTATION</scope>
    <source>
        <strain evidence="2">RS</strain>
    </source>
</reference>
<dbReference type="InParanoid" id="J3K7E0"/>
<proteinExistence type="predicted"/>
<protein>
    <submittedName>
        <fullName evidence="1">Uncharacterized protein</fullName>
    </submittedName>
</protein>
<evidence type="ECO:0000313" key="1">
    <source>
        <dbReference type="EMBL" id="EAS30611.3"/>
    </source>
</evidence>